<dbReference type="Pfam" id="PF13578">
    <property type="entry name" value="Methyltransf_24"/>
    <property type="match status" value="1"/>
</dbReference>
<dbReference type="SUPFAM" id="SSF53335">
    <property type="entry name" value="S-adenosyl-L-methionine-dependent methyltransferases"/>
    <property type="match status" value="1"/>
</dbReference>
<dbReference type="Pfam" id="PF00535">
    <property type="entry name" value="Glycos_transf_2"/>
    <property type="match status" value="1"/>
</dbReference>
<sequence length="560" mass="64848">MVVGEKGFVDFSLSRKDYATLKRISHPIMPKVSVIIPTHNRPAMLKRAVNSVLVQTYQDFEIIIVDDGVHERARDVAKSFSDNRIRYIPHEQECGAPAARNTGIKNSAGEFIAFLDDDDEWLPLKLELQVRALTENPEAGLCFCGFEAVGENDKRLYLNKYSREGLIEPYLDVLNKSFAWTSSILARKNVLDRGFLFDEKLLKNQEWDLTLRMAKAKVKFYSINQVLLKLHVHGNQLGGPSNLPNRILGLHVFIQKHDIDYRKHPRQLSRRYSELALLYKDNKQRIKSLEYFAKAFFTYPRVEYVRGFISMLGGVFLKRILKKMYLKTILARYVERNKVIASLQRIINSLYGDTKTMRDMVNIVQTKDFMKKKFSFGHAGDFEVMMLYVLIRLMRPEVIIETGVASGRSSWAILQALNENKKGKLYSIDFPQYFKGDSPEMFVADTGRPEFKGFVPEGEMPGWLVPQELRSRWELILGKSREKLPELLSKLGSVNIFYHDSDHSYQNMTFEYVAVWPHVSRGGFLLSDDIKHNNAFMDFINKNEIRDYHTSFGFGLMRKT</sequence>
<dbReference type="CDD" id="cd00761">
    <property type="entry name" value="Glyco_tranf_GTA_type"/>
    <property type="match status" value="1"/>
</dbReference>
<dbReference type="InterPro" id="IPR001173">
    <property type="entry name" value="Glyco_trans_2-like"/>
</dbReference>
<keyword evidence="2" id="KW-0808">Transferase</keyword>
<dbReference type="GO" id="GO:0016740">
    <property type="term" value="F:transferase activity"/>
    <property type="evidence" value="ECO:0007669"/>
    <property type="project" value="UniProtKB-KW"/>
</dbReference>
<dbReference type="AlphaFoldDB" id="A0A0G0QTT5"/>
<dbReference type="EMBL" id="LBXZ01000005">
    <property type="protein sequence ID" value="KKR40741.1"/>
    <property type="molecule type" value="Genomic_DNA"/>
</dbReference>
<reference evidence="2 3" key="1">
    <citation type="journal article" date="2015" name="Nature">
        <title>rRNA introns, odd ribosomes, and small enigmatic genomes across a large radiation of phyla.</title>
        <authorList>
            <person name="Brown C.T."/>
            <person name="Hug L.A."/>
            <person name="Thomas B.C."/>
            <person name="Sharon I."/>
            <person name="Castelle C.J."/>
            <person name="Singh A."/>
            <person name="Wilkins M.J."/>
            <person name="Williams K.H."/>
            <person name="Banfield J.F."/>
        </authorList>
    </citation>
    <scope>NUCLEOTIDE SEQUENCE [LARGE SCALE GENOMIC DNA]</scope>
</reference>
<protein>
    <submittedName>
        <fullName evidence="2">Glycosyl transferase family protein</fullName>
    </submittedName>
</protein>
<comment type="caution">
    <text evidence="2">The sequence shown here is derived from an EMBL/GenBank/DDBJ whole genome shotgun (WGS) entry which is preliminary data.</text>
</comment>
<evidence type="ECO:0000259" key="1">
    <source>
        <dbReference type="Pfam" id="PF00535"/>
    </source>
</evidence>
<dbReference type="InterPro" id="IPR029063">
    <property type="entry name" value="SAM-dependent_MTases_sf"/>
</dbReference>
<dbReference type="InterPro" id="IPR029044">
    <property type="entry name" value="Nucleotide-diphossugar_trans"/>
</dbReference>
<accession>A0A0G0QTT5</accession>
<proteinExistence type="predicted"/>
<organism evidence="2 3">
    <name type="scientific">Candidatus Yanofskybacteria bacterium GW2011_GWE2_40_11</name>
    <dbReference type="NCBI Taxonomy" id="1619033"/>
    <lineage>
        <taxon>Bacteria</taxon>
        <taxon>Candidatus Yanofskyibacteriota</taxon>
    </lineage>
</organism>
<evidence type="ECO:0000313" key="3">
    <source>
        <dbReference type="Proteomes" id="UP000034072"/>
    </source>
</evidence>
<dbReference type="SUPFAM" id="SSF53448">
    <property type="entry name" value="Nucleotide-diphospho-sugar transferases"/>
    <property type="match status" value="1"/>
</dbReference>
<dbReference type="Gene3D" id="3.40.50.150">
    <property type="entry name" value="Vaccinia Virus protein VP39"/>
    <property type="match status" value="1"/>
</dbReference>
<dbReference type="InterPro" id="IPR050834">
    <property type="entry name" value="Glycosyltransf_2"/>
</dbReference>
<gene>
    <name evidence="2" type="ORF">UT75_C0005G0049</name>
</gene>
<evidence type="ECO:0000313" key="2">
    <source>
        <dbReference type="EMBL" id="KKR40741.1"/>
    </source>
</evidence>
<name>A0A0G0QTT5_9BACT</name>
<dbReference type="PANTHER" id="PTHR43685:SF2">
    <property type="entry name" value="GLYCOSYLTRANSFERASE 2-LIKE DOMAIN-CONTAINING PROTEIN"/>
    <property type="match status" value="1"/>
</dbReference>
<dbReference type="Proteomes" id="UP000034072">
    <property type="component" value="Unassembled WGS sequence"/>
</dbReference>
<dbReference type="PANTHER" id="PTHR43685">
    <property type="entry name" value="GLYCOSYLTRANSFERASE"/>
    <property type="match status" value="1"/>
</dbReference>
<dbReference type="Gene3D" id="3.90.550.10">
    <property type="entry name" value="Spore Coat Polysaccharide Biosynthesis Protein SpsA, Chain A"/>
    <property type="match status" value="1"/>
</dbReference>
<feature type="domain" description="Glycosyltransferase 2-like" evidence="1">
    <location>
        <begin position="33"/>
        <end position="192"/>
    </location>
</feature>